<evidence type="ECO:0000256" key="1">
    <source>
        <dbReference type="ARBA" id="ARBA00010641"/>
    </source>
</evidence>
<reference evidence="7" key="1">
    <citation type="journal article" date="2023" name="Microbiol Resour">
        <title>Genome Sequences of Rhodoplanes serenus and Two Thermotolerant Strains, Rhodoplanes tepidamans and 'Rhodoplanes cryptolactis,' Further Refine the Genus.</title>
        <authorList>
            <person name="Rayyan A.A."/>
            <person name="Kyndt J.A."/>
        </authorList>
    </citation>
    <scope>NUCLEOTIDE SEQUENCE</scope>
    <source>
        <strain evidence="7">DSM 9987</strain>
    </source>
</reference>
<dbReference type="SUPFAM" id="SSF88659">
    <property type="entry name" value="Sigma3 and sigma4 domains of RNA polymerase sigma factors"/>
    <property type="match status" value="1"/>
</dbReference>
<comment type="similarity">
    <text evidence="1">Belongs to the sigma-70 factor family. ECF subfamily.</text>
</comment>
<evidence type="ECO:0000313" key="8">
    <source>
        <dbReference type="Proteomes" id="UP001165652"/>
    </source>
</evidence>
<evidence type="ECO:0000259" key="6">
    <source>
        <dbReference type="Pfam" id="PF08281"/>
    </source>
</evidence>
<dbReference type="InterPro" id="IPR013325">
    <property type="entry name" value="RNA_pol_sigma_r2"/>
</dbReference>
<evidence type="ECO:0000256" key="3">
    <source>
        <dbReference type="ARBA" id="ARBA00023082"/>
    </source>
</evidence>
<keyword evidence="4" id="KW-0804">Transcription</keyword>
<dbReference type="InterPro" id="IPR039425">
    <property type="entry name" value="RNA_pol_sigma-70-like"/>
</dbReference>
<name>A0ABT5JEK7_RHOTP</name>
<evidence type="ECO:0000313" key="7">
    <source>
        <dbReference type="EMBL" id="MDC7788113.1"/>
    </source>
</evidence>
<organism evidence="7 8">
    <name type="scientific">Rhodoplanes tepidamans</name>
    <name type="common">Rhodoplanes cryptolactis</name>
    <dbReference type="NCBI Taxonomy" id="200616"/>
    <lineage>
        <taxon>Bacteria</taxon>
        <taxon>Pseudomonadati</taxon>
        <taxon>Pseudomonadota</taxon>
        <taxon>Alphaproteobacteria</taxon>
        <taxon>Hyphomicrobiales</taxon>
        <taxon>Nitrobacteraceae</taxon>
        <taxon>Rhodoplanes</taxon>
    </lineage>
</organism>
<dbReference type="InterPro" id="IPR013324">
    <property type="entry name" value="RNA_pol_sigma_r3/r4-like"/>
</dbReference>
<evidence type="ECO:0000256" key="4">
    <source>
        <dbReference type="ARBA" id="ARBA00023163"/>
    </source>
</evidence>
<keyword evidence="3" id="KW-0731">Sigma factor</keyword>
<dbReference type="InterPro" id="IPR014284">
    <property type="entry name" value="RNA_pol_sigma-70_dom"/>
</dbReference>
<dbReference type="SUPFAM" id="SSF88946">
    <property type="entry name" value="Sigma2 domain of RNA polymerase sigma factors"/>
    <property type="match status" value="1"/>
</dbReference>
<feature type="domain" description="RNA polymerase sigma-70 region 2" evidence="5">
    <location>
        <begin position="19"/>
        <end position="89"/>
    </location>
</feature>
<evidence type="ECO:0000256" key="2">
    <source>
        <dbReference type="ARBA" id="ARBA00023015"/>
    </source>
</evidence>
<dbReference type="CDD" id="cd06171">
    <property type="entry name" value="Sigma70_r4"/>
    <property type="match status" value="1"/>
</dbReference>
<dbReference type="PANTHER" id="PTHR43133">
    <property type="entry name" value="RNA POLYMERASE ECF-TYPE SIGMA FACTO"/>
    <property type="match status" value="1"/>
</dbReference>
<evidence type="ECO:0000259" key="5">
    <source>
        <dbReference type="Pfam" id="PF04542"/>
    </source>
</evidence>
<comment type="caution">
    <text evidence="7">The sequence shown here is derived from an EMBL/GenBank/DDBJ whole genome shotgun (WGS) entry which is preliminary data.</text>
</comment>
<reference evidence="7" key="2">
    <citation type="submission" date="2023-02" db="EMBL/GenBank/DDBJ databases">
        <authorList>
            <person name="Rayyan A."/>
            <person name="Meyer T."/>
            <person name="Kyndt J.A."/>
        </authorList>
    </citation>
    <scope>NUCLEOTIDE SEQUENCE</scope>
    <source>
        <strain evidence="7">DSM 9987</strain>
    </source>
</reference>
<proteinExistence type="inferred from homology"/>
<gene>
    <name evidence="7" type="ORF">PQJ73_20685</name>
</gene>
<accession>A0ABT5JEK7</accession>
<feature type="domain" description="RNA polymerase sigma factor 70 region 4 type 2" evidence="6">
    <location>
        <begin position="120"/>
        <end position="172"/>
    </location>
</feature>
<dbReference type="PANTHER" id="PTHR43133:SF63">
    <property type="entry name" value="RNA POLYMERASE SIGMA FACTOR FECI-RELATED"/>
    <property type="match status" value="1"/>
</dbReference>
<dbReference type="Pfam" id="PF08281">
    <property type="entry name" value="Sigma70_r4_2"/>
    <property type="match status" value="1"/>
</dbReference>
<dbReference type="InterPro" id="IPR036388">
    <property type="entry name" value="WH-like_DNA-bd_sf"/>
</dbReference>
<dbReference type="Gene3D" id="1.10.10.10">
    <property type="entry name" value="Winged helix-like DNA-binding domain superfamily/Winged helix DNA-binding domain"/>
    <property type="match status" value="1"/>
</dbReference>
<sequence length="181" mass="20472">MKSFSSEQTVAPDDLDTIFRLYSRELHRFAHRRLGDPEMAADVVQDAFLRYLTVTLDGRDGTAPTSPRFFLWRIVSNLMIDWSRRDRRRGVHAALDDVAEHFADPAPLPDRVLEGREEFRIIVTTLDALPRKCRAALLLNRVEGLSHVEIADRLGVSPSMVSKYVVTALRRCMKALAVPGG</sequence>
<dbReference type="Pfam" id="PF04542">
    <property type="entry name" value="Sigma70_r2"/>
    <property type="match status" value="1"/>
</dbReference>
<dbReference type="RefSeq" id="WP_272778951.1">
    <property type="nucleotide sequence ID" value="NZ_JAQQLI010000037.1"/>
</dbReference>
<keyword evidence="8" id="KW-1185">Reference proteome</keyword>
<dbReference type="NCBIfam" id="TIGR02937">
    <property type="entry name" value="sigma70-ECF"/>
    <property type="match status" value="1"/>
</dbReference>
<dbReference type="Proteomes" id="UP001165652">
    <property type="component" value="Unassembled WGS sequence"/>
</dbReference>
<dbReference type="InterPro" id="IPR007627">
    <property type="entry name" value="RNA_pol_sigma70_r2"/>
</dbReference>
<keyword evidence="2" id="KW-0805">Transcription regulation</keyword>
<dbReference type="InterPro" id="IPR013249">
    <property type="entry name" value="RNA_pol_sigma70_r4_t2"/>
</dbReference>
<dbReference type="Gene3D" id="1.10.1740.10">
    <property type="match status" value="1"/>
</dbReference>
<dbReference type="EMBL" id="JAQQLI010000037">
    <property type="protein sequence ID" value="MDC7788113.1"/>
    <property type="molecule type" value="Genomic_DNA"/>
</dbReference>
<protein>
    <submittedName>
        <fullName evidence="7">RNA polymerase sigma factor</fullName>
    </submittedName>
</protein>